<dbReference type="AlphaFoldDB" id="E5AM61"/>
<evidence type="ECO:0000259" key="1">
    <source>
        <dbReference type="Pfam" id="PF04264"/>
    </source>
</evidence>
<feature type="domain" description="Lipid/polyisoprenoid-binding YceI-like" evidence="1">
    <location>
        <begin position="1"/>
        <end position="63"/>
    </location>
</feature>
<proteinExistence type="predicted"/>
<dbReference type="OrthoDB" id="9811006at2"/>
<dbReference type="STRING" id="882378.RBRH_01673"/>
<evidence type="ECO:0000313" key="3">
    <source>
        <dbReference type="Proteomes" id="UP000007437"/>
    </source>
</evidence>
<gene>
    <name evidence="2" type="ordered locus">RBRH_01673</name>
</gene>
<accession>E5AM61</accession>
<dbReference type="Pfam" id="PF04264">
    <property type="entry name" value="YceI"/>
    <property type="match status" value="1"/>
</dbReference>
<dbReference type="Proteomes" id="UP000007437">
    <property type="component" value="Chromosome"/>
</dbReference>
<dbReference type="EMBL" id="FR687359">
    <property type="protein sequence ID" value="CBW73938.1"/>
    <property type="molecule type" value="Genomic_DNA"/>
</dbReference>
<dbReference type="KEGG" id="brh:RBRH_01673"/>
<dbReference type="InterPro" id="IPR036761">
    <property type="entry name" value="TTHA0802/YceI-like_sf"/>
</dbReference>
<organism evidence="2 3">
    <name type="scientific">Mycetohabitans rhizoxinica (strain DSM 19002 / CIP 109453 / HKI 454)</name>
    <name type="common">Paraburkholderia rhizoxinica</name>
    <dbReference type="NCBI Taxonomy" id="882378"/>
    <lineage>
        <taxon>Bacteria</taxon>
        <taxon>Pseudomonadati</taxon>
        <taxon>Pseudomonadota</taxon>
        <taxon>Betaproteobacteria</taxon>
        <taxon>Burkholderiales</taxon>
        <taxon>Burkholderiaceae</taxon>
        <taxon>Mycetohabitans</taxon>
    </lineage>
</organism>
<evidence type="ECO:0000313" key="2">
    <source>
        <dbReference type="EMBL" id="CBW73938.1"/>
    </source>
</evidence>
<name>E5AM61_MYCRK</name>
<dbReference type="Gene3D" id="2.40.128.110">
    <property type="entry name" value="Lipid/polyisoprenoid-binding, YceI-like"/>
    <property type="match status" value="1"/>
</dbReference>
<dbReference type="SUPFAM" id="SSF101874">
    <property type="entry name" value="YceI-like"/>
    <property type="match status" value="1"/>
</dbReference>
<reference evidence="2 3" key="1">
    <citation type="journal article" date="2011" name="J. Bacteriol.">
        <title>Complete genome sequence of Burkholderia rhizoxinica, an endosymbiont of Rhizopus microsporus.</title>
        <authorList>
            <person name="Lackner G."/>
            <person name="Moebius N."/>
            <person name="Partida-Martinez L."/>
            <person name="Hertweck C."/>
        </authorList>
    </citation>
    <scope>NUCLEOTIDE SEQUENCE [LARGE SCALE GENOMIC DNA]</scope>
    <source>
        <strain evidence="3">DSM 19002 / CIP 109453 / HKI 454</strain>
    </source>
</reference>
<dbReference type="eggNOG" id="COG2353">
    <property type="taxonomic scope" value="Bacteria"/>
</dbReference>
<protein>
    <submittedName>
        <fullName evidence="2">Hypothetical exported protein</fullName>
    </submittedName>
</protein>
<dbReference type="HOGENOM" id="CLU_190529_0_0_4"/>
<dbReference type="InterPro" id="IPR007372">
    <property type="entry name" value="Lipid/polyisoprenoid-bd_YceI"/>
</dbReference>
<sequence>MHGITKPLKLKLTLDSFQCKQHPMLKRWWCGADAKASFNRADFGLDYGQSYGFNMQTTLQIQVEGIKQ</sequence>